<dbReference type="SUPFAM" id="SSF54001">
    <property type="entry name" value="Cysteine proteinases"/>
    <property type="match status" value="2"/>
</dbReference>
<feature type="region of interest" description="Disordered" evidence="13">
    <location>
        <begin position="249"/>
        <end position="323"/>
    </location>
</feature>
<reference evidence="16" key="2">
    <citation type="submission" date="2015-01" db="EMBL/GenBank/DDBJ databases">
        <title>Evolutionary Origins and Diversification of the Mycorrhizal Mutualists.</title>
        <authorList>
            <consortium name="DOE Joint Genome Institute"/>
            <consortium name="Mycorrhizal Genomics Consortium"/>
            <person name="Kohler A."/>
            <person name="Kuo A."/>
            <person name="Nagy L.G."/>
            <person name="Floudas D."/>
            <person name="Copeland A."/>
            <person name="Barry K.W."/>
            <person name="Cichocki N."/>
            <person name="Veneault-Fourrey C."/>
            <person name="LaButti K."/>
            <person name="Lindquist E.A."/>
            <person name="Lipzen A."/>
            <person name="Lundell T."/>
            <person name="Morin E."/>
            <person name="Murat C."/>
            <person name="Riley R."/>
            <person name="Ohm R."/>
            <person name="Sun H."/>
            <person name="Tunlid A."/>
            <person name="Henrissat B."/>
            <person name="Grigoriev I.V."/>
            <person name="Hibbett D.S."/>
            <person name="Martin F."/>
        </authorList>
    </citation>
    <scope>NUCLEOTIDE SEQUENCE [LARGE SCALE GENOMIC DNA]</scope>
    <source>
        <strain evidence="16">MUT 4182</strain>
    </source>
</reference>
<feature type="compositionally biased region" description="Acidic residues" evidence="13">
    <location>
        <begin position="887"/>
        <end position="897"/>
    </location>
</feature>
<evidence type="ECO:0000256" key="10">
    <source>
        <dbReference type="ARBA" id="ARBA00023006"/>
    </source>
</evidence>
<protein>
    <recommendedName>
        <fullName evidence="12">Autophagy-related protein 4</fullName>
    </recommendedName>
</protein>
<keyword evidence="10" id="KW-0072">Autophagy</keyword>
<feature type="domain" description="Peptidase C54 catalytic" evidence="14">
    <location>
        <begin position="330"/>
        <end position="796"/>
    </location>
</feature>
<dbReference type="PANTHER" id="PTHR22624:SF49">
    <property type="entry name" value="CYSTEINE PROTEASE"/>
    <property type="match status" value="1"/>
</dbReference>
<evidence type="ECO:0000256" key="11">
    <source>
        <dbReference type="ARBA" id="ARBA00029362"/>
    </source>
</evidence>
<dbReference type="GO" id="GO:0016485">
    <property type="term" value="P:protein processing"/>
    <property type="evidence" value="ECO:0007669"/>
    <property type="project" value="TreeGrafter"/>
</dbReference>
<dbReference type="HOGENOM" id="CLU_005225_0_0_1"/>
<dbReference type="AlphaFoldDB" id="A0A0C3Q674"/>
<keyword evidence="9" id="KW-0653">Protein transport</keyword>
<dbReference type="Pfam" id="PF03416">
    <property type="entry name" value="Peptidase_C54"/>
    <property type="match status" value="1"/>
</dbReference>
<feature type="compositionally biased region" description="Polar residues" evidence="13">
    <location>
        <begin position="677"/>
        <end position="686"/>
    </location>
</feature>
<evidence type="ECO:0000256" key="4">
    <source>
        <dbReference type="ARBA" id="ARBA00022448"/>
    </source>
</evidence>
<feature type="region of interest" description="Disordered" evidence="13">
    <location>
        <begin position="1"/>
        <end position="124"/>
    </location>
</feature>
<dbReference type="GO" id="GO:0034727">
    <property type="term" value="P:piecemeal microautophagy of the nucleus"/>
    <property type="evidence" value="ECO:0007669"/>
    <property type="project" value="TreeGrafter"/>
</dbReference>
<evidence type="ECO:0000256" key="3">
    <source>
        <dbReference type="ARBA" id="ARBA00010958"/>
    </source>
</evidence>
<feature type="compositionally biased region" description="Acidic residues" evidence="13">
    <location>
        <begin position="934"/>
        <end position="945"/>
    </location>
</feature>
<feature type="compositionally biased region" description="Acidic residues" evidence="13">
    <location>
        <begin position="821"/>
        <end position="853"/>
    </location>
</feature>
<feature type="compositionally biased region" description="Basic and acidic residues" evidence="13">
    <location>
        <begin position="863"/>
        <end position="876"/>
    </location>
</feature>
<accession>A0A0C3Q674</accession>
<dbReference type="GO" id="GO:0019786">
    <property type="term" value="F:protein-phosphatidylethanolamide deconjugating activity"/>
    <property type="evidence" value="ECO:0007669"/>
    <property type="project" value="InterPro"/>
</dbReference>
<evidence type="ECO:0000256" key="8">
    <source>
        <dbReference type="ARBA" id="ARBA00022807"/>
    </source>
</evidence>
<evidence type="ECO:0000256" key="2">
    <source>
        <dbReference type="ARBA" id="ARBA00004496"/>
    </source>
</evidence>
<feature type="region of interest" description="Disordered" evidence="13">
    <location>
        <begin position="807"/>
        <end position="1064"/>
    </location>
</feature>
<evidence type="ECO:0000256" key="6">
    <source>
        <dbReference type="ARBA" id="ARBA00022670"/>
    </source>
</evidence>
<feature type="compositionally biased region" description="Low complexity" evidence="13">
    <location>
        <begin position="687"/>
        <end position="739"/>
    </location>
</feature>
<feature type="compositionally biased region" description="Polar residues" evidence="13">
    <location>
        <begin position="915"/>
        <end position="933"/>
    </location>
</feature>
<dbReference type="Proteomes" id="UP000054248">
    <property type="component" value="Unassembled WGS sequence"/>
</dbReference>
<dbReference type="OrthoDB" id="2960936at2759"/>
<dbReference type="GO" id="GO:0000407">
    <property type="term" value="C:phagophore assembly site"/>
    <property type="evidence" value="ECO:0007669"/>
    <property type="project" value="UniProtKB-SubCell"/>
</dbReference>
<dbReference type="GO" id="GO:0004197">
    <property type="term" value="F:cysteine-type endopeptidase activity"/>
    <property type="evidence" value="ECO:0007669"/>
    <property type="project" value="TreeGrafter"/>
</dbReference>
<dbReference type="GO" id="GO:0000423">
    <property type="term" value="P:mitophagy"/>
    <property type="evidence" value="ECO:0007669"/>
    <property type="project" value="TreeGrafter"/>
</dbReference>
<name>A0A0C3Q674_9AGAM</name>
<evidence type="ECO:0000256" key="12">
    <source>
        <dbReference type="ARBA" id="ARBA00030240"/>
    </source>
</evidence>
<evidence type="ECO:0000313" key="16">
    <source>
        <dbReference type="Proteomes" id="UP000054248"/>
    </source>
</evidence>
<keyword evidence="8" id="KW-0788">Thiol protease</keyword>
<evidence type="ECO:0000256" key="5">
    <source>
        <dbReference type="ARBA" id="ARBA00022490"/>
    </source>
</evidence>
<feature type="compositionally biased region" description="Basic and acidic residues" evidence="13">
    <location>
        <begin position="641"/>
        <end position="650"/>
    </location>
</feature>
<feature type="region of interest" description="Disordered" evidence="13">
    <location>
        <begin position="595"/>
        <end position="739"/>
    </location>
</feature>
<feature type="compositionally biased region" description="Polar residues" evidence="13">
    <location>
        <begin position="173"/>
        <end position="193"/>
    </location>
</feature>
<keyword evidence="5" id="KW-0963">Cytoplasm</keyword>
<feature type="compositionally biased region" description="Polar residues" evidence="13">
    <location>
        <begin position="103"/>
        <end position="116"/>
    </location>
</feature>
<feature type="compositionally biased region" description="Polar residues" evidence="13">
    <location>
        <begin position="877"/>
        <end position="886"/>
    </location>
</feature>
<dbReference type="InterPro" id="IPR038765">
    <property type="entry name" value="Papain-like_cys_pep_sf"/>
</dbReference>
<comment type="catalytic activity">
    <reaction evidence="11">
        <text>[protein]-C-terminal L-amino acid-glycyl-phosphatidylethanolamide + H2O = [protein]-C-terminal L-amino acid-glycine + a 1,2-diacyl-sn-glycero-3-phosphoethanolamine</text>
        <dbReference type="Rhea" id="RHEA:67548"/>
        <dbReference type="Rhea" id="RHEA-COMP:17323"/>
        <dbReference type="Rhea" id="RHEA-COMP:17324"/>
        <dbReference type="ChEBI" id="CHEBI:15377"/>
        <dbReference type="ChEBI" id="CHEBI:64612"/>
        <dbReference type="ChEBI" id="CHEBI:172940"/>
        <dbReference type="ChEBI" id="CHEBI:172941"/>
    </reaction>
    <physiologicalReaction direction="left-to-right" evidence="11">
        <dbReference type="Rhea" id="RHEA:67549"/>
    </physiologicalReaction>
</comment>
<evidence type="ECO:0000256" key="13">
    <source>
        <dbReference type="SAM" id="MobiDB-lite"/>
    </source>
</evidence>
<feature type="compositionally biased region" description="Basic and acidic residues" evidence="13">
    <location>
        <begin position="618"/>
        <end position="627"/>
    </location>
</feature>
<dbReference type="InterPro" id="IPR046792">
    <property type="entry name" value="Peptidase_C54_cat"/>
</dbReference>
<dbReference type="STRING" id="1051891.A0A0C3Q674"/>
<feature type="compositionally biased region" description="Pro residues" evidence="13">
    <location>
        <begin position="998"/>
        <end position="1011"/>
    </location>
</feature>
<keyword evidence="7" id="KW-0378">Hydrolase</keyword>
<gene>
    <name evidence="15" type="ORF">M407DRAFT_8750</name>
</gene>
<keyword evidence="6" id="KW-0645">Protease</keyword>
<dbReference type="InterPro" id="IPR005078">
    <property type="entry name" value="Peptidase_C54"/>
</dbReference>
<dbReference type="GO" id="GO:0035973">
    <property type="term" value="P:aggrephagy"/>
    <property type="evidence" value="ECO:0007669"/>
    <property type="project" value="TreeGrafter"/>
</dbReference>
<feature type="compositionally biased region" description="Basic residues" evidence="13">
    <location>
        <begin position="47"/>
        <end position="57"/>
    </location>
</feature>
<keyword evidence="4" id="KW-0813">Transport</keyword>
<feature type="compositionally biased region" description="Polar residues" evidence="13">
    <location>
        <begin position="1"/>
        <end position="15"/>
    </location>
</feature>
<dbReference type="GO" id="GO:0015031">
    <property type="term" value="P:protein transport"/>
    <property type="evidence" value="ECO:0007669"/>
    <property type="project" value="UniProtKB-KW"/>
</dbReference>
<sequence>MSPSSTAGTPSSQKINKIFHRNPRSTSDHPPSSFGPIPESSQPGHANHTRRLLKKSSKTQLGASDNLPPITAQDTYAESRESNDDAASLSETPVIVEPPSLFRPSTNTETLTSQPIPRSGRRSVTIDRPLTIAYSNYDPSAVSASPTTARALTDISSRLSGWFSQNIAASSTDLPSTSLAPSSSQATVIPQTSPKHKSSAIFNIARHPAKGLGGGLEKAVRYFLDSDAQPDKCTDPIWLMGVQHPGYEPPSPTPAYGVYPEHLGRGSGHRRDSTDVGHGTTRRSTPPTISRGSTGYHRNPSLQSLSLSLSGGGSASNSKTKDPPLSWPPAFYDDFTSCVWMTYRSQYFPIRDITLVELEATREVDPIVISQSVQSPPRKWWGGEKTWTSDSGWGCMVRTGQSLLATALVHLHLGRDWRRPPNPILTSEYATYVKIITWFMDSPSILCPFGVHRMVLAGKELGTDVGCWFGPSVAAGAIKRLTSSFSEAGLSVSVSSSGEVFATDIYAASNQNVDPADTLKTSRRSKWGGRSVLLLICIRLGIDGVNPVYHDGLKEIFTWPQSVGISGGRPSSSYYFVGQQAGSLFYLDPHHTRPAVPLRPPPPVFTPASPATTANSHLEPDSADDKAPVQQRRGSSGRPSTPDRELEKSIGDVSLTGLSKGGRFRSGSIKLKHRRNTNGSPTNSRTGSASSSASFSLHAPLSPSPLSQSQGSQHGHGQQASAGAPGTSPSGSSFSSVAGPPAGVDPTIYHFATAYSPSELRTFHCDKIRKMPLSHMDPSMLLGFLCKDEADWIDLRARAQEFAKTHKPIFTIQDEPPNWSDPDDLESFSDPDPDPEDELEADRDSDELFEADDPVNPPDDGPDAWRGKPQHVDRRASSLSNTSESFTGDDFEDDEDFGQPVSSLTQNEHEPRRTSVMTDSTKASSGKITTNTDDSFDLNDDEDWDSSVPSSSSPPAPLTNKVITAATEPTSATPQTPPGEHTTPPQTPPRSSISSSASPPPSSQYPFPRVPSPAETPVSGVHKPLRMANVTLKGNSGIRSLKAKDGGRTPSGGVLAIFNPQQEG</sequence>
<dbReference type="GO" id="GO:0000045">
    <property type="term" value="P:autophagosome assembly"/>
    <property type="evidence" value="ECO:0007669"/>
    <property type="project" value="TreeGrafter"/>
</dbReference>
<dbReference type="EMBL" id="KN823054">
    <property type="protein sequence ID" value="KIO24765.1"/>
    <property type="molecule type" value="Genomic_DNA"/>
</dbReference>
<evidence type="ECO:0000256" key="7">
    <source>
        <dbReference type="ARBA" id="ARBA00022801"/>
    </source>
</evidence>
<comment type="similarity">
    <text evidence="3">Belongs to the peptidase C54 family.</text>
</comment>
<proteinExistence type="inferred from homology"/>
<feature type="region of interest" description="Disordered" evidence="13">
    <location>
        <begin position="173"/>
        <end position="194"/>
    </location>
</feature>
<keyword evidence="16" id="KW-1185">Reference proteome</keyword>
<evidence type="ECO:0000259" key="14">
    <source>
        <dbReference type="Pfam" id="PF03416"/>
    </source>
</evidence>
<feature type="compositionally biased region" description="Low complexity" evidence="13">
    <location>
        <begin position="282"/>
        <end position="309"/>
    </location>
</feature>
<evidence type="ECO:0000256" key="1">
    <source>
        <dbReference type="ARBA" id="ARBA00004329"/>
    </source>
</evidence>
<organism evidence="15 16">
    <name type="scientific">Tulasnella calospora MUT 4182</name>
    <dbReference type="NCBI Taxonomy" id="1051891"/>
    <lineage>
        <taxon>Eukaryota</taxon>
        <taxon>Fungi</taxon>
        <taxon>Dikarya</taxon>
        <taxon>Basidiomycota</taxon>
        <taxon>Agaricomycotina</taxon>
        <taxon>Agaricomycetes</taxon>
        <taxon>Cantharellales</taxon>
        <taxon>Tulasnellaceae</taxon>
        <taxon>Tulasnella</taxon>
    </lineage>
</organism>
<comment type="subcellular location">
    <subcellularLocation>
        <location evidence="2">Cytoplasm</location>
    </subcellularLocation>
    <subcellularLocation>
        <location evidence="1">Preautophagosomal structure</location>
    </subcellularLocation>
</comment>
<evidence type="ECO:0000256" key="9">
    <source>
        <dbReference type="ARBA" id="ARBA00022927"/>
    </source>
</evidence>
<evidence type="ECO:0000313" key="15">
    <source>
        <dbReference type="EMBL" id="KIO24765.1"/>
    </source>
</evidence>
<reference evidence="15 16" key="1">
    <citation type="submission" date="2014-04" db="EMBL/GenBank/DDBJ databases">
        <authorList>
            <consortium name="DOE Joint Genome Institute"/>
            <person name="Kuo A."/>
            <person name="Girlanda M."/>
            <person name="Perotto S."/>
            <person name="Kohler A."/>
            <person name="Nagy L.G."/>
            <person name="Floudas D."/>
            <person name="Copeland A."/>
            <person name="Barry K.W."/>
            <person name="Cichocki N."/>
            <person name="Veneault-Fourrey C."/>
            <person name="LaButti K."/>
            <person name="Lindquist E.A."/>
            <person name="Lipzen A."/>
            <person name="Lundell T."/>
            <person name="Morin E."/>
            <person name="Murat C."/>
            <person name="Sun H."/>
            <person name="Tunlid A."/>
            <person name="Henrissat B."/>
            <person name="Grigoriev I.V."/>
            <person name="Hibbett D.S."/>
            <person name="Martin F."/>
            <person name="Nordberg H.P."/>
            <person name="Cantor M.N."/>
            <person name="Hua S.X."/>
        </authorList>
    </citation>
    <scope>NUCLEOTIDE SEQUENCE [LARGE SCALE GENOMIC DNA]</scope>
    <source>
        <strain evidence="15 16">MUT 4182</strain>
    </source>
</reference>
<dbReference type="PANTHER" id="PTHR22624">
    <property type="entry name" value="CYSTEINE PROTEASE ATG4"/>
    <property type="match status" value="1"/>
</dbReference>